<dbReference type="Proteomes" id="UP000198929">
    <property type="component" value="Unassembled WGS sequence"/>
</dbReference>
<keyword evidence="4 6" id="KW-0067">ATP-binding</keyword>
<dbReference type="InterPro" id="IPR003593">
    <property type="entry name" value="AAA+_ATPase"/>
</dbReference>
<dbReference type="PANTHER" id="PTHR43553:SF24">
    <property type="entry name" value="ENERGY-COUPLING FACTOR TRANSPORTER ATP-BINDING PROTEIN ECFA1"/>
    <property type="match status" value="1"/>
</dbReference>
<dbReference type="InterPro" id="IPR015856">
    <property type="entry name" value="ABC_transpr_CbiO/EcfA_su"/>
</dbReference>
<dbReference type="Gene3D" id="3.40.50.300">
    <property type="entry name" value="P-loop containing nucleotide triphosphate hydrolases"/>
    <property type="match status" value="2"/>
</dbReference>
<dbReference type="AlphaFoldDB" id="A0A1H9RVM3"/>
<name>A0A1H9RVM3_9CORY</name>
<dbReference type="SUPFAM" id="SSF52540">
    <property type="entry name" value="P-loop containing nucleoside triphosphate hydrolases"/>
    <property type="match status" value="2"/>
</dbReference>
<dbReference type="InterPro" id="IPR027417">
    <property type="entry name" value="P-loop_NTPase"/>
</dbReference>
<dbReference type="InterPro" id="IPR050095">
    <property type="entry name" value="ECF_ABC_transporter_ATP-bd"/>
</dbReference>
<keyword evidence="3" id="KW-0547">Nucleotide-binding</keyword>
<dbReference type="STRING" id="1121357.SAMN05661109_00918"/>
<dbReference type="CDD" id="cd03225">
    <property type="entry name" value="ABC_cobalt_CbiO_domain1"/>
    <property type="match status" value="2"/>
</dbReference>
<dbReference type="PROSITE" id="PS50893">
    <property type="entry name" value="ABC_TRANSPORTER_2"/>
    <property type="match status" value="2"/>
</dbReference>
<dbReference type="PROSITE" id="PS00675">
    <property type="entry name" value="SIGMA54_INTERACT_1"/>
    <property type="match status" value="1"/>
</dbReference>
<protein>
    <submittedName>
        <fullName evidence="6">Energy-coupling factor transport system ATP-binding protein</fullName>
    </submittedName>
</protein>
<dbReference type="InterPro" id="IPR017871">
    <property type="entry name" value="ABC_transporter-like_CS"/>
</dbReference>
<dbReference type="EMBL" id="FOGQ01000003">
    <property type="protein sequence ID" value="SER76203.1"/>
    <property type="molecule type" value="Genomic_DNA"/>
</dbReference>
<accession>A0A1H9RVM3</accession>
<dbReference type="SMART" id="SM00382">
    <property type="entry name" value="AAA"/>
    <property type="match status" value="2"/>
</dbReference>
<keyword evidence="2" id="KW-0813">Transport</keyword>
<organism evidence="6 7">
    <name type="scientific">Corynebacterium cystitidis DSM 20524</name>
    <dbReference type="NCBI Taxonomy" id="1121357"/>
    <lineage>
        <taxon>Bacteria</taxon>
        <taxon>Bacillati</taxon>
        <taxon>Actinomycetota</taxon>
        <taxon>Actinomycetes</taxon>
        <taxon>Mycobacteriales</taxon>
        <taxon>Corynebacteriaceae</taxon>
        <taxon>Corynebacterium</taxon>
    </lineage>
</organism>
<evidence type="ECO:0000256" key="2">
    <source>
        <dbReference type="ARBA" id="ARBA00022448"/>
    </source>
</evidence>
<gene>
    <name evidence="6" type="ORF">SAMN05661109_00918</name>
</gene>
<reference evidence="7" key="1">
    <citation type="submission" date="2016-10" db="EMBL/GenBank/DDBJ databases">
        <authorList>
            <person name="Varghese N."/>
            <person name="Submissions S."/>
        </authorList>
    </citation>
    <scope>NUCLEOTIDE SEQUENCE [LARGE SCALE GENOMIC DNA]</scope>
    <source>
        <strain evidence="7">DSM 20524</strain>
    </source>
</reference>
<evidence type="ECO:0000256" key="3">
    <source>
        <dbReference type="ARBA" id="ARBA00022741"/>
    </source>
</evidence>
<dbReference type="PROSITE" id="PS00211">
    <property type="entry name" value="ABC_TRANSPORTER_1"/>
    <property type="match status" value="2"/>
</dbReference>
<evidence type="ECO:0000256" key="1">
    <source>
        <dbReference type="ARBA" id="ARBA00005417"/>
    </source>
</evidence>
<evidence type="ECO:0000259" key="5">
    <source>
        <dbReference type="PROSITE" id="PS50893"/>
    </source>
</evidence>
<evidence type="ECO:0000256" key="4">
    <source>
        <dbReference type="ARBA" id="ARBA00022840"/>
    </source>
</evidence>
<dbReference type="InterPro" id="IPR003439">
    <property type="entry name" value="ABC_transporter-like_ATP-bd"/>
</dbReference>
<dbReference type="GO" id="GO:0043190">
    <property type="term" value="C:ATP-binding cassette (ABC) transporter complex"/>
    <property type="evidence" value="ECO:0007669"/>
    <property type="project" value="TreeGrafter"/>
</dbReference>
<sequence>MTSTSLSPAIQAGNLSYRHAMRRDPAFHSVDWVVQRGEAVLLTGDSGAGKSTLLHLIAGLLNDDEEGSSTGRLEVNGTVGMVLQDPDSQVISSRVGDDVAFGCENLGVPRDEIWARVTTALELVGLDVALNHPTVLLSGGQKQRLALAGVLAMGADVLVFDEPTANLDPEGTRSIIEATARVLERTGATLVVVEHNPGPWLALIDSIYRLGSDGLEAISANQLPGPPDLPVARSASGAPWAVRADELLTDWGPPRSLELPEGFSTVMTGANGTGKTTLATTLAGLSTSNGGTLEYAESIRQGLTAPPVRWSSRHLAQRIGYVFQDPEHQFVARTVYDELMVSGAPSARIDELVQRLRLDHVVQAHPFTLSGGEKRRLSVATALVNTPAFVVLDEPTFGQDARTFVELVGLIRSLTDQGTTVLSITHDEHFTRSLGDHQVVVT</sequence>
<dbReference type="PANTHER" id="PTHR43553">
    <property type="entry name" value="HEAVY METAL TRANSPORTER"/>
    <property type="match status" value="1"/>
</dbReference>
<comment type="similarity">
    <text evidence="1">Belongs to the ABC transporter superfamily.</text>
</comment>
<dbReference type="GO" id="GO:0005524">
    <property type="term" value="F:ATP binding"/>
    <property type="evidence" value="ECO:0007669"/>
    <property type="project" value="UniProtKB-KW"/>
</dbReference>
<feature type="domain" description="ABC transporter" evidence="5">
    <location>
        <begin position="10"/>
        <end position="237"/>
    </location>
</feature>
<dbReference type="InterPro" id="IPR025662">
    <property type="entry name" value="Sigma_54_int_dom_ATP-bd_1"/>
</dbReference>
<evidence type="ECO:0000313" key="6">
    <source>
        <dbReference type="EMBL" id="SER76203.1"/>
    </source>
</evidence>
<keyword evidence="7" id="KW-1185">Reference proteome</keyword>
<dbReference type="GO" id="GO:0042626">
    <property type="term" value="F:ATPase-coupled transmembrane transporter activity"/>
    <property type="evidence" value="ECO:0007669"/>
    <property type="project" value="TreeGrafter"/>
</dbReference>
<feature type="domain" description="ABC transporter" evidence="5">
    <location>
        <begin position="232"/>
        <end position="442"/>
    </location>
</feature>
<proteinExistence type="inferred from homology"/>
<dbReference type="Pfam" id="PF00005">
    <property type="entry name" value="ABC_tran"/>
    <property type="match status" value="2"/>
</dbReference>
<dbReference type="RefSeq" id="WP_092256881.1">
    <property type="nucleotide sequence ID" value="NZ_CP047199.1"/>
</dbReference>
<dbReference type="GO" id="GO:0016887">
    <property type="term" value="F:ATP hydrolysis activity"/>
    <property type="evidence" value="ECO:0007669"/>
    <property type="project" value="InterPro"/>
</dbReference>
<evidence type="ECO:0000313" key="7">
    <source>
        <dbReference type="Proteomes" id="UP000198929"/>
    </source>
</evidence>